<comment type="caution">
    <text evidence="1">The sequence shown here is derived from an EMBL/GenBank/DDBJ whole genome shotgun (WGS) entry which is preliminary data.</text>
</comment>
<gene>
    <name evidence="1" type="ORF">CXB77_17705</name>
</gene>
<name>A0A2S7XNJ3_9GAMM</name>
<proteinExistence type="predicted"/>
<dbReference type="AlphaFoldDB" id="A0A2S7XNJ3"/>
<keyword evidence="2" id="KW-1185">Reference proteome</keyword>
<dbReference type="Proteomes" id="UP000239936">
    <property type="component" value="Unassembled WGS sequence"/>
</dbReference>
<dbReference type="EMBL" id="PPGH01000038">
    <property type="protein sequence ID" value="PQJ94951.1"/>
    <property type="molecule type" value="Genomic_DNA"/>
</dbReference>
<dbReference type="SUPFAM" id="SSF81593">
    <property type="entry name" value="Nucleotidyltransferase substrate binding subunit/domain"/>
    <property type="match status" value="1"/>
</dbReference>
<dbReference type="RefSeq" id="WP_105074917.1">
    <property type="nucleotide sequence ID" value="NZ_PPGH01000038.1"/>
</dbReference>
<evidence type="ECO:0000313" key="2">
    <source>
        <dbReference type="Proteomes" id="UP000239936"/>
    </source>
</evidence>
<dbReference type="Gene3D" id="1.20.120.330">
    <property type="entry name" value="Nucleotidyltransferases domain 2"/>
    <property type="match status" value="1"/>
</dbReference>
<reference evidence="1 2" key="1">
    <citation type="submission" date="2018-01" db="EMBL/GenBank/DDBJ databases">
        <title>The complete genome sequence of Chromatium okenii LaCa, a purple sulfur bacterium with a turbulent life.</title>
        <authorList>
            <person name="Luedin S.M."/>
            <person name="Liechti N."/>
            <person name="Storelli N."/>
            <person name="Danza F."/>
            <person name="Wittwer M."/>
            <person name="Pothier J.F."/>
            <person name="Tonolla M.A."/>
        </authorList>
    </citation>
    <scope>NUCLEOTIDE SEQUENCE [LARGE SCALE GENOMIC DNA]</scope>
    <source>
        <strain evidence="1 2">LaCa</strain>
    </source>
</reference>
<evidence type="ECO:0000313" key="1">
    <source>
        <dbReference type="EMBL" id="PQJ94951.1"/>
    </source>
</evidence>
<dbReference type="GO" id="GO:0016740">
    <property type="term" value="F:transferase activity"/>
    <property type="evidence" value="ECO:0007669"/>
    <property type="project" value="UniProtKB-KW"/>
</dbReference>
<dbReference type="InterPro" id="IPR010235">
    <property type="entry name" value="HepT"/>
</dbReference>
<organism evidence="1 2">
    <name type="scientific">Chromatium okenii</name>
    <dbReference type="NCBI Taxonomy" id="61644"/>
    <lineage>
        <taxon>Bacteria</taxon>
        <taxon>Pseudomonadati</taxon>
        <taxon>Pseudomonadota</taxon>
        <taxon>Gammaproteobacteria</taxon>
        <taxon>Chromatiales</taxon>
        <taxon>Chromatiaceae</taxon>
        <taxon>Chromatium</taxon>
    </lineage>
</organism>
<sequence>MNQDIRWKQRFDNYSKALNELKESRELAENRPLSKLEKQGVIQGFEYTHELAWNLIKDYLEFQGHVGLIGSRDTTREAFKRKIITNGELWMEMIQSRNLTSHAYDRAIAERIYAAIFPRFYPEFAELYQYFLARMTEEQ</sequence>
<dbReference type="OrthoDB" id="9810452at2"/>
<dbReference type="NCBIfam" id="TIGR01987">
    <property type="entry name" value="HI0074"/>
    <property type="match status" value="1"/>
</dbReference>
<protein>
    <submittedName>
        <fullName evidence="1">Nucleotidyltransferase</fullName>
    </submittedName>
</protein>
<dbReference type="Pfam" id="PF08780">
    <property type="entry name" value="NTase_sub_bind"/>
    <property type="match status" value="1"/>
</dbReference>
<keyword evidence="1" id="KW-0808">Transferase</keyword>
<accession>A0A2S7XNJ3</accession>